<dbReference type="AlphaFoldDB" id="A0A936NBL7"/>
<evidence type="ECO:0008006" key="3">
    <source>
        <dbReference type="Google" id="ProtNLM"/>
    </source>
</evidence>
<name>A0A936NBL7_9ACTN</name>
<evidence type="ECO:0000313" key="1">
    <source>
        <dbReference type="EMBL" id="MBK9296076.1"/>
    </source>
</evidence>
<dbReference type="Proteomes" id="UP000727993">
    <property type="component" value="Unassembled WGS sequence"/>
</dbReference>
<protein>
    <recommendedName>
        <fullName evidence="3">EVE domain-containing protein</fullName>
    </recommendedName>
</protein>
<proteinExistence type="predicted"/>
<comment type="caution">
    <text evidence="1">The sequence shown here is derived from an EMBL/GenBank/DDBJ whole genome shotgun (WGS) entry which is preliminary data.</text>
</comment>
<organism evidence="1 2">
    <name type="scientific">Candidatus Neomicrothrix subdominans</name>
    <dbReference type="NCBI Taxonomy" id="2954438"/>
    <lineage>
        <taxon>Bacteria</taxon>
        <taxon>Bacillati</taxon>
        <taxon>Actinomycetota</taxon>
        <taxon>Acidimicrobiia</taxon>
        <taxon>Acidimicrobiales</taxon>
        <taxon>Microthrixaceae</taxon>
        <taxon>Candidatus Neomicrothrix</taxon>
    </lineage>
</organism>
<reference evidence="1 2" key="1">
    <citation type="submission" date="2020-10" db="EMBL/GenBank/DDBJ databases">
        <title>Connecting structure to function with the recovery of over 1000 high-quality activated sludge metagenome-assembled genomes encoding full-length rRNA genes using long-read sequencing.</title>
        <authorList>
            <person name="Singleton C.M."/>
            <person name="Petriglieri F."/>
            <person name="Kristensen J.M."/>
            <person name="Kirkegaard R.H."/>
            <person name="Michaelsen T.Y."/>
            <person name="Andersen M.H."/>
            <person name="Karst S.M."/>
            <person name="Dueholm M.S."/>
            <person name="Nielsen P.H."/>
            <person name="Albertsen M."/>
        </authorList>
    </citation>
    <scope>NUCLEOTIDE SEQUENCE [LARGE SCALE GENOMIC DNA]</scope>
    <source>
        <strain evidence="1">Lyne_18-Q3-R50-59_MAXAC.006</strain>
    </source>
</reference>
<evidence type="ECO:0000313" key="2">
    <source>
        <dbReference type="Proteomes" id="UP000727993"/>
    </source>
</evidence>
<dbReference type="EMBL" id="JADJZA010000001">
    <property type="protein sequence ID" value="MBK9296076.1"/>
    <property type="molecule type" value="Genomic_DNA"/>
</dbReference>
<sequence length="139" mass="15584">MWDLEGALAAGEVPTSWRLASTYRVELIEPGDPVVLWRTRGWTGPAGVVAAGTVIERPDRCELQPGDVDDHRWVSTAARDRPRPRVQVALDVLVRPVEVERTDGVPVLRRLEVRRVPRIGNPSVITPEQWQALEALINR</sequence>
<accession>A0A936NBL7</accession>
<gene>
    <name evidence="1" type="ORF">IPN02_04215</name>
</gene>